<evidence type="ECO:0000256" key="1">
    <source>
        <dbReference type="ARBA" id="ARBA00004240"/>
    </source>
</evidence>
<evidence type="ECO:0000256" key="4">
    <source>
        <dbReference type="ARBA" id="ARBA00004613"/>
    </source>
</evidence>
<keyword evidence="9" id="KW-0479">Metal-binding</keyword>
<protein>
    <recommendedName>
        <fullName evidence="5">Carboxypeptidase Q</fullName>
    </recommendedName>
    <alternativeName>
        <fullName evidence="20">Plasma glutamate carboxypeptidase</fullName>
    </alternativeName>
</protein>
<keyword evidence="14" id="KW-0333">Golgi apparatus</keyword>
<keyword evidence="7" id="KW-0121">Carboxypeptidase</keyword>
<dbReference type="PANTHER" id="PTHR12053:SF3">
    <property type="entry name" value="CARBOXYPEPTIDASE Q"/>
    <property type="match status" value="1"/>
</dbReference>
<evidence type="ECO:0000256" key="12">
    <source>
        <dbReference type="ARBA" id="ARBA00022824"/>
    </source>
</evidence>
<dbReference type="Gene3D" id="3.50.30.30">
    <property type="match status" value="1"/>
</dbReference>
<keyword evidence="12" id="KW-0256">Endoplasmic reticulum</keyword>
<dbReference type="GO" id="GO:0005576">
    <property type="term" value="C:extracellular region"/>
    <property type="evidence" value="ECO:0007669"/>
    <property type="project" value="UniProtKB-SubCell"/>
</dbReference>
<keyword evidence="6" id="KW-0964">Secreted</keyword>
<evidence type="ECO:0000259" key="21">
    <source>
        <dbReference type="Pfam" id="PF04389"/>
    </source>
</evidence>
<evidence type="ECO:0000256" key="18">
    <source>
        <dbReference type="ARBA" id="ARBA00023228"/>
    </source>
</evidence>
<evidence type="ECO:0000256" key="11">
    <source>
        <dbReference type="ARBA" id="ARBA00022801"/>
    </source>
</evidence>
<evidence type="ECO:0000256" key="9">
    <source>
        <dbReference type="ARBA" id="ARBA00022723"/>
    </source>
</evidence>
<evidence type="ECO:0000313" key="23">
    <source>
        <dbReference type="Proteomes" id="UP001228113"/>
    </source>
</evidence>
<dbReference type="GO" id="GO:0070573">
    <property type="term" value="F:metallodipeptidase activity"/>
    <property type="evidence" value="ECO:0007669"/>
    <property type="project" value="InterPro"/>
</dbReference>
<name>A0AA48GRD8_9BACT</name>
<dbReference type="GO" id="GO:0006508">
    <property type="term" value="P:proteolysis"/>
    <property type="evidence" value="ECO:0007669"/>
    <property type="project" value="UniProtKB-KW"/>
</dbReference>
<keyword evidence="8" id="KW-0645">Protease</keyword>
<dbReference type="EMBL" id="AP027081">
    <property type="protein sequence ID" value="BDU77861.1"/>
    <property type="molecule type" value="Genomic_DNA"/>
</dbReference>
<evidence type="ECO:0000256" key="5">
    <source>
        <dbReference type="ARBA" id="ARBA00014116"/>
    </source>
</evidence>
<reference evidence="22" key="1">
    <citation type="journal article" date="2023" name="Int. J. Syst. Evol. Microbiol.">
        <title>Mesoterricola silvestris gen. nov., sp. nov., Mesoterricola sediminis sp. nov., Geothrix oryzae sp. nov., Geothrix edaphica sp. nov., Geothrix rubra sp. nov., and Geothrix limicola sp. nov., six novel members of Acidobacteriota isolated from soils.</title>
        <authorList>
            <person name="Itoh H."/>
            <person name="Sugisawa Y."/>
            <person name="Mise K."/>
            <person name="Xu Z."/>
            <person name="Kuniyasu M."/>
            <person name="Ushijima N."/>
            <person name="Kawano K."/>
            <person name="Kobayashi E."/>
            <person name="Shiratori Y."/>
            <person name="Masuda Y."/>
            <person name="Senoo K."/>
        </authorList>
    </citation>
    <scope>NUCLEOTIDE SEQUENCE</scope>
    <source>
        <strain evidence="22">W786</strain>
    </source>
</reference>
<keyword evidence="10" id="KW-0732">Signal</keyword>
<dbReference type="GO" id="GO:0046872">
    <property type="term" value="F:metal ion binding"/>
    <property type="evidence" value="ECO:0007669"/>
    <property type="project" value="UniProtKB-KW"/>
</dbReference>
<keyword evidence="22" id="KW-0031">Aminopeptidase</keyword>
<evidence type="ECO:0000256" key="7">
    <source>
        <dbReference type="ARBA" id="ARBA00022645"/>
    </source>
</evidence>
<dbReference type="SUPFAM" id="SSF53187">
    <property type="entry name" value="Zn-dependent exopeptidases"/>
    <property type="match status" value="1"/>
</dbReference>
<keyword evidence="23" id="KW-1185">Reference proteome</keyword>
<evidence type="ECO:0000256" key="6">
    <source>
        <dbReference type="ARBA" id="ARBA00022525"/>
    </source>
</evidence>
<evidence type="ECO:0000256" key="15">
    <source>
        <dbReference type="ARBA" id="ARBA00023049"/>
    </source>
</evidence>
<dbReference type="KEGG" id="msea:METESE_28190"/>
<evidence type="ECO:0000256" key="8">
    <source>
        <dbReference type="ARBA" id="ARBA00022670"/>
    </source>
</evidence>
<keyword evidence="13" id="KW-0862">Zinc</keyword>
<accession>A0AA48GRD8</accession>
<dbReference type="GO" id="GO:0005764">
    <property type="term" value="C:lysosome"/>
    <property type="evidence" value="ECO:0007669"/>
    <property type="project" value="UniProtKB-SubCell"/>
</dbReference>
<dbReference type="PANTHER" id="PTHR12053">
    <property type="entry name" value="PROTEASE FAMILY M28 PLASMA GLUTAMATE CARBOXYPEPTIDASE-RELATED"/>
    <property type="match status" value="1"/>
</dbReference>
<dbReference type="Gene3D" id="3.40.630.10">
    <property type="entry name" value="Zn peptidases"/>
    <property type="match status" value="1"/>
</dbReference>
<dbReference type="InterPro" id="IPR039866">
    <property type="entry name" value="CPQ"/>
</dbReference>
<evidence type="ECO:0000256" key="14">
    <source>
        <dbReference type="ARBA" id="ARBA00023034"/>
    </source>
</evidence>
<evidence type="ECO:0000313" key="22">
    <source>
        <dbReference type="EMBL" id="BDU77861.1"/>
    </source>
</evidence>
<dbReference type="InterPro" id="IPR007484">
    <property type="entry name" value="Peptidase_M28"/>
</dbReference>
<dbReference type="Pfam" id="PF04389">
    <property type="entry name" value="Peptidase_M28"/>
    <property type="match status" value="1"/>
</dbReference>
<keyword evidence="17" id="KW-0325">Glycoprotein</keyword>
<evidence type="ECO:0000256" key="20">
    <source>
        <dbReference type="ARBA" id="ARBA00033328"/>
    </source>
</evidence>
<evidence type="ECO:0000256" key="19">
    <source>
        <dbReference type="ARBA" id="ARBA00025833"/>
    </source>
</evidence>
<evidence type="ECO:0000256" key="16">
    <source>
        <dbReference type="ARBA" id="ARBA00023145"/>
    </source>
</evidence>
<dbReference type="GO" id="GO:0004180">
    <property type="term" value="F:carboxypeptidase activity"/>
    <property type="evidence" value="ECO:0007669"/>
    <property type="project" value="UniProtKB-KW"/>
</dbReference>
<evidence type="ECO:0000256" key="2">
    <source>
        <dbReference type="ARBA" id="ARBA00004371"/>
    </source>
</evidence>
<gene>
    <name evidence="22" type="ORF">METESE_28190</name>
</gene>
<comment type="subcellular location">
    <subcellularLocation>
        <location evidence="1">Endoplasmic reticulum</location>
    </subcellularLocation>
    <subcellularLocation>
        <location evidence="3">Golgi apparatus</location>
    </subcellularLocation>
    <subcellularLocation>
        <location evidence="2">Lysosome</location>
    </subcellularLocation>
    <subcellularLocation>
        <location evidence="4">Secreted</location>
    </subcellularLocation>
</comment>
<evidence type="ECO:0000256" key="3">
    <source>
        <dbReference type="ARBA" id="ARBA00004555"/>
    </source>
</evidence>
<keyword evidence="11" id="KW-0378">Hydrolase</keyword>
<dbReference type="AlphaFoldDB" id="A0AA48GRD8"/>
<evidence type="ECO:0000256" key="17">
    <source>
        <dbReference type="ARBA" id="ARBA00023180"/>
    </source>
</evidence>
<feature type="domain" description="Peptidase M28" evidence="21">
    <location>
        <begin position="249"/>
        <end position="446"/>
    </location>
</feature>
<evidence type="ECO:0000256" key="10">
    <source>
        <dbReference type="ARBA" id="ARBA00022729"/>
    </source>
</evidence>
<keyword evidence="18" id="KW-0458">Lysosome</keyword>
<keyword evidence="15" id="KW-0482">Metalloprotease</keyword>
<dbReference type="GO" id="GO:0004177">
    <property type="term" value="F:aminopeptidase activity"/>
    <property type="evidence" value="ECO:0007669"/>
    <property type="project" value="UniProtKB-KW"/>
</dbReference>
<evidence type="ECO:0000256" key="13">
    <source>
        <dbReference type="ARBA" id="ARBA00022833"/>
    </source>
</evidence>
<organism evidence="22 23">
    <name type="scientific">Mesoterricola sediminis</name>
    <dbReference type="NCBI Taxonomy" id="2927980"/>
    <lineage>
        <taxon>Bacteria</taxon>
        <taxon>Pseudomonadati</taxon>
        <taxon>Acidobacteriota</taxon>
        <taxon>Holophagae</taxon>
        <taxon>Holophagales</taxon>
        <taxon>Holophagaceae</taxon>
        <taxon>Mesoterricola</taxon>
    </lineage>
</organism>
<dbReference type="Proteomes" id="UP001228113">
    <property type="component" value="Chromosome"/>
</dbReference>
<keyword evidence="16" id="KW-0865">Zymogen</keyword>
<proteinExistence type="predicted"/>
<sequence length="461" mass="48695">MKRLALFWLGTLLMAGSPDPMERVRSHAAALATRAVAHDGAYRDLEVLCDEVGHRLSGSEGYDRAVAWAVKAMKAAGLENVHTEPVLVPHWVRNAESARMTLPAPHDLSILGLGMSVPTPPGGITADVVVVASLAELEAMPAEKVKGRIVLFEDGWKGYGHGARMRFSGATAASRKGAVAMLLRSVASLSFDTPHTGTLHYEEGVPPIPAAAVSVENALMMRRMWNRGLRMQVHLEMNCRTLPDAPAANVVGDLPGASRPDQVVLVGGHLDSWDVGQGAQDDGVGCVLSLQAARMIKEAGLRPARTVRVVFFANEENGTRGGEGYLKRHEGELARHVAALESDSGSGLARGFGLELHPRPGQPAPDPAKALAVLQLLKPMLEPLGAGRLGEGHGGVDIGPSVLAGVPGLGMNHDTAKYWEVHHSKADTFDKVDKGDLARNGAILAVAVYALADMPGTLTGL</sequence>
<comment type="subunit">
    <text evidence="19">Homodimer. The monomeric form is inactive while the homodimer is active.</text>
</comment>
<dbReference type="RefSeq" id="WP_243330027.1">
    <property type="nucleotide sequence ID" value="NZ_AP027081.1"/>
</dbReference>